<gene>
    <name evidence="3" type="ORF">CIAN88_07960</name>
    <name evidence="6" type="ORF">G4D54_09625</name>
    <name evidence="5" type="ORF">GT664_02825</name>
    <name evidence="4" type="ORF">MKC95_11965</name>
</gene>
<dbReference type="Proteomes" id="UP000030008">
    <property type="component" value="Unassembled WGS sequence"/>
</dbReference>
<protein>
    <recommendedName>
        <fullName evidence="2">Single-stranded DNA-binding protein</fullName>
    </recommendedName>
</protein>
<dbReference type="PROSITE" id="PS50935">
    <property type="entry name" value="SSB"/>
    <property type="match status" value="1"/>
</dbReference>
<dbReference type="Gene3D" id="2.40.50.140">
    <property type="entry name" value="Nucleic acid-binding proteins"/>
    <property type="match status" value="1"/>
</dbReference>
<dbReference type="GO" id="GO:0006260">
    <property type="term" value="P:DNA replication"/>
    <property type="evidence" value="ECO:0007669"/>
    <property type="project" value="InterPro"/>
</dbReference>
<proteinExistence type="predicted"/>
<evidence type="ECO:0000313" key="8">
    <source>
        <dbReference type="Proteomes" id="UP000503330"/>
    </source>
</evidence>
<dbReference type="AlphaFoldDB" id="A0A099I814"/>
<dbReference type="Proteomes" id="UP000503330">
    <property type="component" value="Chromosome"/>
</dbReference>
<sequence>MNVIAFVGELTELSEIRTSAAGNRFATMMIRVQRPFANSEGVYEYDNLNIMLWKGIAETAMAAAQVGDHVSVKGRMQSHTFEGQDGKLHRSYDLIAEHVSFIKKER</sequence>
<dbReference type="EMBL" id="WWTN01000003">
    <property type="protein sequence ID" value="MZH54715.1"/>
    <property type="molecule type" value="Genomic_DNA"/>
</dbReference>
<dbReference type="GO" id="GO:0003697">
    <property type="term" value="F:single-stranded DNA binding"/>
    <property type="evidence" value="ECO:0007669"/>
    <property type="project" value="InterPro"/>
</dbReference>
<dbReference type="EMBL" id="JAKTMA010000019">
    <property type="protein sequence ID" value="MCR0233484.1"/>
    <property type="molecule type" value="Genomic_DNA"/>
</dbReference>
<dbReference type="InterPro" id="IPR011344">
    <property type="entry name" value="ssDNA-bd"/>
</dbReference>
<dbReference type="Pfam" id="PF00436">
    <property type="entry name" value="SSB"/>
    <property type="match status" value="1"/>
</dbReference>
<dbReference type="EMBL" id="CP048838">
    <property type="protein sequence ID" value="QJA02671.1"/>
    <property type="molecule type" value="Genomic_DNA"/>
</dbReference>
<dbReference type="Proteomes" id="UP000604383">
    <property type="component" value="Unassembled WGS sequence"/>
</dbReference>
<organism evidence="3 7">
    <name type="scientific">Clostridium innocuum</name>
    <dbReference type="NCBI Taxonomy" id="1522"/>
    <lineage>
        <taxon>Bacteria</taxon>
        <taxon>Bacillati</taxon>
        <taxon>Bacillota</taxon>
        <taxon>Clostridia</taxon>
        <taxon>Eubacteriales</taxon>
        <taxon>Clostridiaceae</taxon>
        <taxon>Clostridium</taxon>
    </lineage>
</organism>
<dbReference type="InterPro" id="IPR000424">
    <property type="entry name" value="Primosome_PriB/ssb"/>
</dbReference>
<dbReference type="GeneID" id="61925796"/>
<reference evidence="5" key="2">
    <citation type="journal article" date="2019" name="Nat. Med.">
        <title>A library of human gut bacterial isolates paired with longitudinal multiomics data enables mechanistic microbiome research.</title>
        <authorList>
            <person name="Poyet M."/>
            <person name="Groussin M."/>
            <person name="Gibbons S.M."/>
            <person name="Avila-Pacheco J."/>
            <person name="Jiang X."/>
            <person name="Kearney S.M."/>
            <person name="Perrotta A.R."/>
            <person name="Berdy B."/>
            <person name="Zhao S."/>
            <person name="Lieberman T.D."/>
            <person name="Swanson P.K."/>
            <person name="Smith M."/>
            <person name="Roesemann S."/>
            <person name="Alexander J.E."/>
            <person name="Rich S.A."/>
            <person name="Livny J."/>
            <person name="Vlamakis H."/>
            <person name="Clish C."/>
            <person name="Bullock K."/>
            <person name="Deik A."/>
            <person name="Scott J."/>
            <person name="Pierce K.A."/>
            <person name="Xavier R.J."/>
            <person name="Alm E.J."/>
        </authorList>
    </citation>
    <scope>NUCLEOTIDE SEQUENCE</scope>
    <source>
        <strain evidence="5">BIOML-A12</strain>
    </source>
</reference>
<keyword evidence="1 2" id="KW-0238">DNA-binding</keyword>
<dbReference type="EMBL" id="JQIF01000035">
    <property type="protein sequence ID" value="KGJ53711.1"/>
    <property type="molecule type" value="Genomic_DNA"/>
</dbReference>
<evidence type="ECO:0000313" key="4">
    <source>
        <dbReference type="EMBL" id="MCR0233484.1"/>
    </source>
</evidence>
<evidence type="ECO:0000313" key="6">
    <source>
        <dbReference type="EMBL" id="QJA02671.1"/>
    </source>
</evidence>
<evidence type="ECO:0000256" key="2">
    <source>
        <dbReference type="PIRNR" id="PIRNR002070"/>
    </source>
</evidence>
<reference evidence="3 7" key="1">
    <citation type="submission" date="2014-08" db="EMBL/GenBank/DDBJ databases">
        <title>Clostridium innocuum, an unnegligible vancomycin-resistant pathogen causing extra-intestinal infections.</title>
        <authorList>
            <person name="Feng Y."/>
            <person name="Chiu C.-H."/>
        </authorList>
    </citation>
    <scope>NUCLEOTIDE SEQUENCE [LARGE SCALE GENOMIC DNA]</scope>
    <source>
        <strain evidence="3 7">AN88</strain>
    </source>
</reference>
<evidence type="ECO:0000256" key="1">
    <source>
        <dbReference type="ARBA" id="ARBA00023125"/>
    </source>
</evidence>
<reference evidence="4" key="4">
    <citation type="journal article" date="2022" name="Clin. Infect. Dis.">
        <title>Association between Clostridium innocuum and antibiotic-associated diarrhea in adults and children: A cross-sectional study and comparative genomics analysis.</title>
        <authorList>
            <person name="Cherny K.E."/>
            <person name="Muscat E.B."/>
            <person name="Balaji A."/>
            <person name="Mukherjee J."/>
            <person name="Ozer E.A."/>
            <person name="Angarone M.P."/>
            <person name="Hauser A.R."/>
            <person name="Sichel J.S."/>
            <person name="Amponsah E."/>
            <person name="Kociolek L.K."/>
        </authorList>
    </citation>
    <scope>NUCLEOTIDE SEQUENCE</scope>
    <source>
        <strain evidence="4">NU1-AC-029v</strain>
    </source>
</reference>
<evidence type="ECO:0000313" key="7">
    <source>
        <dbReference type="Proteomes" id="UP000030008"/>
    </source>
</evidence>
<dbReference type="RefSeq" id="WP_002608899.1">
    <property type="nucleotide sequence ID" value="NZ_AP025565.1"/>
</dbReference>
<dbReference type="Proteomes" id="UP001203972">
    <property type="component" value="Unassembled WGS sequence"/>
</dbReference>
<name>A0A099I814_CLOIN</name>
<accession>A0A099I814</accession>
<dbReference type="SUPFAM" id="SSF50249">
    <property type="entry name" value="Nucleic acid-binding proteins"/>
    <property type="match status" value="1"/>
</dbReference>
<evidence type="ECO:0000313" key="3">
    <source>
        <dbReference type="EMBL" id="KGJ53711.1"/>
    </source>
</evidence>
<dbReference type="PIRSF" id="PIRSF002070">
    <property type="entry name" value="SSB"/>
    <property type="match status" value="1"/>
</dbReference>
<evidence type="ECO:0000313" key="5">
    <source>
        <dbReference type="EMBL" id="MZH54715.1"/>
    </source>
</evidence>
<dbReference type="InterPro" id="IPR012340">
    <property type="entry name" value="NA-bd_OB-fold"/>
</dbReference>
<reference evidence="6 8" key="3">
    <citation type="submission" date="2020-02" db="EMBL/GenBank/DDBJ databases">
        <authorList>
            <person name="Kociolek L.K."/>
            <person name="Ozer E.A."/>
        </authorList>
    </citation>
    <scope>NUCLEOTIDE SEQUENCE [LARGE SCALE GENOMIC DNA]</scope>
    <source>
        <strain evidence="6 8">ATCC 14501</strain>
    </source>
</reference>